<name>A0A1V4SFR6_RUMHU</name>
<evidence type="ECO:0000256" key="1">
    <source>
        <dbReference type="ARBA" id="ARBA00010201"/>
    </source>
</evidence>
<dbReference type="SUPFAM" id="SSF55826">
    <property type="entry name" value="YbaK/ProRS associated domain"/>
    <property type="match status" value="1"/>
</dbReference>
<dbReference type="AlphaFoldDB" id="A0A1V4SFR6"/>
<comment type="similarity">
    <text evidence="1">Belongs to the PRORSD1 family.</text>
</comment>
<feature type="domain" description="YbaK/aminoacyl-tRNA synthetase-associated" evidence="2">
    <location>
        <begin position="67"/>
        <end position="191"/>
    </location>
</feature>
<dbReference type="CDD" id="cd04335">
    <property type="entry name" value="PrdX_deacylase"/>
    <property type="match status" value="1"/>
</dbReference>
<evidence type="ECO:0000313" key="3">
    <source>
        <dbReference type="EMBL" id="OPX42356.1"/>
    </source>
</evidence>
<reference evidence="3 4" key="1">
    <citation type="submission" date="2017-03" db="EMBL/GenBank/DDBJ databases">
        <title>Genome sequence of Clostridium hungatei DSM 14427.</title>
        <authorList>
            <person name="Poehlein A."/>
            <person name="Daniel R."/>
        </authorList>
    </citation>
    <scope>NUCLEOTIDE SEQUENCE [LARGE SCALE GENOMIC DNA]</scope>
    <source>
        <strain evidence="3 4">DSM 14427</strain>
    </source>
</reference>
<organism evidence="3 4">
    <name type="scientific">Ruminiclostridium hungatei</name>
    <name type="common">Clostridium hungatei</name>
    <dbReference type="NCBI Taxonomy" id="48256"/>
    <lineage>
        <taxon>Bacteria</taxon>
        <taxon>Bacillati</taxon>
        <taxon>Bacillota</taxon>
        <taxon>Clostridia</taxon>
        <taxon>Eubacteriales</taxon>
        <taxon>Oscillospiraceae</taxon>
        <taxon>Ruminiclostridium</taxon>
    </lineage>
</organism>
<dbReference type="STRING" id="48256.CLHUN_37740"/>
<dbReference type="Gene3D" id="3.90.960.10">
    <property type="entry name" value="YbaK/aminoacyl-tRNA synthetase-associated domain"/>
    <property type="match status" value="1"/>
</dbReference>
<accession>A0A1V4SFR6</accession>
<dbReference type="InterPro" id="IPR036754">
    <property type="entry name" value="YbaK/aa-tRNA-synt-asso_dom_sf"/>
</dbReference>
<keyword evidence="4" id="KW-1185">Reference proteome</keyword>
<dbReference type="InterPro" id="IPR040285">
    <property type="entry name" value="ProX/PRXD1"/>
</dbReference>
<gene>
    <name evidence="3" type="primary">proX</name>
    <name evidence="3" type="ORF">CLHUN_37740</name>
</gene>
<evidence type="ECO:0000259" key="2">
    <source>
        <dbReference type="Pfam" id="PF04073"/>
    </source>
</evidence>
<dbReference type="GO" id="GO:0002161">
    <property type="term" value="F:aminoacyl-tRNA deacylase activity"/>
    <property type="evidence" value="ECO:0007669"/>
    <property type="project" value="InterPro"/>
</dbReference>
<comment type="caution">
    <text evidence="3">The sequence shown here is derived from an EMBL/GenBank/DDBJ whole genome shotgun (WGS) entry which is preliminary data.</text>
</comment>
<dbReference type="EMBL" id="MZGX01000030">
    <property type="protein sequence ID" value="OPX42356.1"/>
    <property type="molecule type" value="Genomic_DNA"/>
</dbReference>
<evidence type="ECO:0000313" key="4">
    <source>
        <dbReference type="Proteomes" id="UP000191554"/>
    </source>
</evidence>
<dbReference type="PANTHER" id="PTHR31423:SF3">
    <property type="entry name" value="PROLYL-TRNA SYNTHETASE ASSOCIATED DOMAIN-CONTAINING PROTEIN 1-RELATED"/>
    <property type="match status" value="1"/>
</dbReference>
<dbReference type="Proteomes" id="UP000191554">
    <property type="component" value="Unassembled WGS sequence"/>
</dbReference>
<protein>
    <submittedName>
        <fullName evidence="3">Prolyl-tRNA editing protein ProX</fullName>
    </submittedName>
</protein>
<dbReference type="Pfam" id="PF04073">
    <property type="entry name" value="tRNA_edit"/>
    <property type="match status" value="1"/>
</dbReference>
<sequence length="207" mass="23831">MELIFFRIKAFWETRETRETKLMGNFVTDTTIYRGKPESGLSERQQRELAAYELLEELDIGYLRLDHGETATIEDCHEVEKLLKIEICKNLFLCNSAKTSFYLLVMPGSKKFDTKTVARQINSSRLSFAPAEFIEEYLNIKPGSVSILGLMNDREKKVKLLIDRDILKSEYFGCHPCVNTSSLKIKTGDLLSRFLPYTGHTPVYVDL</sequence>
<proteinExistence type="inferred from homology"/>
<dbReference type="PANTHER" id="PTHR31423">
    <property type="entry name" value="YBAK DOMAIN-CONTAINING PROTEIN"/>
    <property type="match status" value="1"/>
</dbReference>
<dbReference type="InterPro" id="IPR007214">
    <property type="entry name" value="YbaK/aa-tRNA-synth-assoc-dom"/>
</dbReference>